<dbReference type="PANTHER" id="PTHR47800">
    <property type="entry name" value="C2 DOMAIN-CONTAINING PROTEIN"/>
    <property type="match status" value="1"/>
</dbReference>
<dbReference type="Proteomes" id="UP000887226">
    <property type="component" value="Unassembled WGS sequence"/>
</dbReference>
<feature type="region of interest" description="Disordered" evidence="1">
    <location>
        <begin position="1"/>
        <end position="76"/>
    </location>
</feature>
<evidence type="ECO:0000313" key="3">
    <source>
        <dbReference type="EMBL" id="KAG9248522.1"/>
    </source>
</evidence>
<feature type="domain" description="C2" evidence="2">
    <location>
        <begin position="65"/>
        <end position="194"/>
    </location>
</feature>
<dbReference type="PROSITE" id="PS50004">
    <property type="entry name" value="C2"/>
    <property type="match status" value="1"/>
</dbReference>
<feature type="compositionally biased region" description="Polar residues" evidence="1">
    <location>
        <begin position="10"/>
        <end position="28"/>
    </location>
</feature>
<dbReference type="InterPro" id="IPR035892">
    <property type="entry name" value="C2_domain_sf"/>
</dbReference>
<evidence type="ECO:0000313" key="4">
    <source>
        <dbReference type="Proteomes" id="UP000887226"/>
    </source>
</evidence>
<protein>
    <recommendedName>
        <fullName evidence="2">C2 domain-containing protein</fullName>
    </recommendedName>
</protein>
<sequence>MQNGHEEQRLNANQAKESGKTSADSNDAPSGLVNHAHTDALNEKLGKTKDKLTTKQQKIQDQRNPPGGFDKTPIRPAHDGYTVKFTIHRATNLPVSDLNTRSSDPFVIATLMSPLPKRHKEDPDMTMRTTTIHKSVDPVWNTEWTVSGVPSTGFRLKCRIYDEDFADHDDRLGNVTINIDHIDENWSGLREQAYGIKKRMGSKRAYMIRGCVSLLNHNVSMSGTLVMSAEVLGKSEEPYGRMYTLGKTFWWKHYSPMIGRLTGMKAPEGQEDVSGSGEEKDKSKAQKYDFQANQFQLQGPVPAELYHRFVEFKPFVKGMFAKAGLRGRILNHALHHQHARVYNFSNTTEHGEVKPKSEEASLQFLKMVHFDEGGRIFTYVITLDGLLRFTETGKEFGIDLLSKHTMHSDVNIYIAFSGEFFIRRLSHPNKPAEAPEQKTHPDADLPGGPPNSPPPQQAKEYEWVIDNDSGTYRPDASTLPKLKAFLKENFPGIHIVTKECTDEKLAKWKDQQREKKKAEGQNVEMVQDSDGDISSSDEEALAEHGSGRKKSKRERVFAALEDPSSALKHGGKENGDAA</sequence>
<evidence type="ECO:0000259" key="2">
    <source>
        <dbReference type="PROSITE" id="PS50004"/>
    </source>
</evidence>
<organism evidence="3 4">
    <name type="scientific">Calycina marina</name>
    <dbReference type="NCBI Taxonomy" id="1763456"/>
    <lineage>
        <taxon>Eukaryota</taxon>
        <taxon>Fungi</taxon>
        <taxon>Dikarya</taxon>
        <taxon>Ascomycota</taxon>
        <taxon>Pezizomycotina</taxon>
        <taxon>Leotiomycetes</taxon>
        <taxon>Helotiales</taxon>
        <taxon>Pezizellaceae</taxon>
        <taxon>Calycina</taxon>
    </lineage>
</organism>
<dbReference type="Gene3D" id="2.60.40.150">
    <property type="entry name" value="C2 domain"/>
    <property type="match status" value="1"/>
</dbReference>
<dbReference type="SUPFAM" id="SSF49562">
    <property type="entry name" value="C2 domain (Calcium/lipid-binding domain, CaLB)"/>
    <property type="match status" value="1"/>
</dbReference>
<dbReference type="PANTHER" id="PTHR47800:SF5">
    <property type="entry name" value="FER-1-LIKE PROTEIN 6"/>
    <property type="match status" value="1"/>
</dbReference>
<feature type="compositionally biased region" description="Basic and acidic residues" evidence="1">
    <location>
        <begin position="36"/>
        <end position="61"/>
    </location>
</feature>
<dbReference type="OrthoDB" id="73919at2759"/>
<dbReference type="GO" id="GO:0010628">
    <property type="term" value="P:positive regulation of gene expression"/>
    <property type="evidence" value="ECO:0007669"/>
    <property type="project" value="TreeGrafter"/>
</dbReference>
<proteinExistence type="predicted"/>
<feature type="compositionally biased region" description="Basic and acidic residues" evidence="1">
    <location>
        <begin position="433"/>
        <end position="443"/>
    </location>
</feature>
<dbReference type="SMART" id="SM00239">
    <property type="entry name" value="C2"/>
    <property type="match status" value="1"/>
</dbReference>
<comment type="caution">
    <text evidence="3">The sequence shown here is derived from an EMBL/GenBank/DDBJ whole genome shotgun (WGS) entry which is preliminary data.</text>
</comment>
<gene>
    <name evidence="3" type="ORF">BJ878DRAFT_412519</name>
</gene>
<dbReference type="Pfam" id="PF00168">
    <property type="entry name" value="C2"/>
    <property type="match status" value="1"/>
</dbReference>
<feature type="region of interest" description="Disordered" evidence="1">
    <location>
        <begin position="265"/>
        <end position="285"/>
    </location>
</feature>
<evidence type="ECO:0000256" key="1">
    <source>
        <dbReference type="SAM" id="MobiDB-lite"/>
    </source>
</evidence>
<accession>A0A9P7ZBA5</accession>
<dbReference type="EMBL" id="MU253747">
    <property type="protein sequence ID" value="KAG9248522.1"/>
    <property type="molecule type" value="Genomic_DNA"/>
</dbReference>
<name>A0A9P7ZBA5_9HELO</name>
<feature type="compositionally biased region" description="Acidic residues" evidence="1">
    <location>
        <begin position="527"/>
        <end position="540"/>
    </location>
</feature>
<keyword evidence="4" id="KW-1185">Reference proteome</keyword>
<dbReference type="AlphaFoldDB" id="A0A9P7ZBA5"/>
<feature type="region of interest" description="Disordered" evidence="1">
    <location>
        <begin position="511"/>
        <end position="578"/>
    </location>
</feature>
<feature type="compositionally biased region" description="Pro residues" evidence="1">
    <location>
        <begin position="447"/>
        <end position="456"/>
    </location>
</feature>
<feature type="region of interest" description="Disordered" evidence="1">
    <location>
        <begin position="429"/>
        <end position="458"/>
    </location>
</feature>
<reference evidence="3" key="1">
    <citation type="journal article" date="2021" name="IMA Fungus">
        <title>Genomic characterization of three marine fungi, including Emericellopsis atlantica sp. nov. with signatures of a generalist lifestyle and marine biomass degradation.</title>
        <authorList>
            <person name="Hagestad O.C."/>
            <person name="Hou L."/>
            <person name="Andersen J.H."/>
            <person name="Hansen E.H."/>
            <person name="Altermark B."/>
            <person name="Li C."/>
            <person name="Kuhnert E."/>
            <person name="Cox R.J."/>
            <person name="Crous P.W."/>
            <person name="Spatafora J.W."/>
            <person name="Lail K."/>
            <person name="Amirebrahimi M."/>
            <person name="Lipzen A."/>
            <person name="Pangilinan J."/>
            <person name="Andreopoulos W."/>
            <person name="Hayes R.D."/>
            <person name="Ng V."/>
            <person name="Grigoriev I.V."/>
            <person name="Jackson S.A."/>
            <person name="Sutton T.D.S."/>
            <person name="Dobson A.D.W."/>
            <person name="Rama T."/>
        </authorList>
    </citation>
    <scope>NUCLEOTIDE SEQUENCE</scope>
    <source>
        <strain evidence="3">TRa3180A</strain>
    </source>
</reference>
<dbReference type="InterPro" id="IPR000008">
    <property type="entry name" value="C2_dom"/>
</dbReference>